<reference evidence="6" key="1">
    <citation type="submission" date="2024-07" db="EMBL/GenBank/DDBJ databases">
        <authorList>
            <person name="Kim Y.J."/>
            <person name="Jeong J.Y."/>
        </authorList>
    </citation>
    <scope>NUCLEOTIDE SEQUENCE</scope>
    <source>
        <strain evidence="6">GIHE-MW2</strain>
    </source>
</reference>
<dbReference type="GO" id="GO:0009086">
    <property type="term" value="P:methionine biosynthetic process"/>
    <property type="evidence" value="ECO:0007669"/>
    <property type="project" value="InterPro"/>
</dbReference>
<keyword evidence="3 4" id="KW-0479">Metal-binding</keyword>
<dbReference type="InterPro" id="IPR003726">
    <property type="entry name" value="HCY_dom"/>
</dbReference>
<feature type="binding site" evidence="3 4">
    <location>
        <position position="218"/>
    </location>
    <ligand>
        <name>Zn(2+)</name>
        <dbReference type="ChEBI" id="CHEBI:29105"/>
    </ligand>
</feature>
<gene>
    <name evidence="6" type="ORF">ABWT76_003055</name>
</gene>
<evidence type="ECO:0000256" key="3">
    <source>
        <dbReference type="PIRSR" id="PIRSR037505-2"/>
    </source>
</evidence>
<proteinExistence type="predicted"/>
<dbReference type="GO" id="GO:0008270">
    <property type="term" value="F:zinc ion binding"/>
    <property type="evidence" value="ECO:0007669"/>
    <property type="project" value="InterPro"/>
</dbReference>
<dbReference type="SUPFAM" id="SSF82282">
    <property type="entry name" value="Homocysteine S-methyltransferase"/>
    <property type="match status" value="1"/>
</dbReference>
<keyword evidence="3 4" id="KW-0862">Zinc</keyword>
<dbReference type="PROSITE" id="PS50970">
    <property type="entry name" value="HCY"/>
    <property type="match status" value="1"/>
</dbReference>
<dbReference type="EMBL" id="CP159837">
    <property type="protein sequence ID" value="XCM34455.1"/>
    <property type="molecule type" value="Genomic_DNA"/>
</dbReference>
<name>A0AAU8J5N9_9CYAN</name>
<dbReference type="PANTHER" id="PTHR11103">
    <property type="entry name" value="SLR1189 PROTEIN"/>
    <property type="match status" value="1"/>
</dbReference>
<keyword evidence="2 4" id="KW-0808">Transferase</keyword>
<feature type="domain" description="Hcy-binding" evidence="5">
    <location>
        <begin position="1"/>
        <end position="315"/>
    </location>
</feature>
<feature type="binding site" evidence="3 4">
    <location>
        <position position="301"/>
    </location>
    <ligand>
        <name>Zn(2+)</name>
        <dbReference type="ChEBI" id="CHEBI:29105"/>
    </ligand>
</feature>
<dbReference type="AlphaFoldDB" id="A0AAU8J5N9"/>
<accession>A0AAU8J5N9</accession>
<protein>
    <submittedName>
        <fullName evidence="6">Homocysteine S-methyltransferase family protein</fullName>
    </submittedName>
</protein>
<dbReference type="GO" id="GO:0008168">
    <property type="term" value="F:methyltransferase activity"/>
    <property type="evidence" value="ECO:0007669"/>
    <property type="project" value="UniProtKB-UniRule"/>
</dbReference>
<comment type="cofactor">
    <cofactor evidence="3">
        <name>Zn(2+)</name>
        <dbReference type="ChEBI" id="CHEBI:29105"/>
    </cofactor>
    <text evidence="3">Binds 1 zinc ion per subunit.</text>
</comment>
<keyword evidence="1 4" id="KW-0489">Methyltransferase</keyword>
<dbReference type="InterPro" id="IPR017226">
    <property type="entry name" value="BHMT-like"/>
</dbReference>
<evidence type="ECO:0000256" key="1">
    <source>
        <dbReference type="ARBA" id="ARBA00022603"/>
    </source>
</evidence>
<dbReference type="Gene3D" id="3.20.20.330">
    <property type="entry name" value="Homocysteine-binding-like domain"/>
    <property type="match status" value="1"/>
</dbReference>
<dbReference type="InterPro" id="IPR036589">
    <property type="entry name" value="HCY_dom_sf"/>
</dbReference>
<evidence type="ECO:0000313" key="6">
    <source>
        <dbReference type="EMBL" id="XCM34455.1"/>
    </source>
</evidence>
<dbReference type="PIRSF" id="PIRSF037505">
    <property type="entry name" value="Betaine_HMT"/>
    <property type="match status" value="1"/>
</dbReference>
<dbReference type="GO" id="GO:0032259">
    <property type="term" value="P:methylation"/>
    <property type="evidence" value="ECO:0007669"/>
    <property type="project" value="UniProtKB-KW"/>
</dbReference>
<evidence type="ECO:0000256" key="2">
    <source>
        <dbReference type="ARBA" id="ARBA00022679"/>
    </source>
</evidence>
<evidence type="ECO:0000259" key="5">
    <source>
        <dbReference type="PROSITE" id="PS50970"/>
    </source>
</evidence>
<dbReference type="PANTHER" id="PTHR11103:SF18">
    <property type="entry name" value="SLR1189 PROTEIN"/>
    <property type="match status" value="1"/>
</dbReference>
<dbReference type="Pfam" id="PF02574">
    <property type="entry name" value="S-methyl_trans"/>
    <property type="match status" value="1"/>
</dbReference>
<feature type="binding site" evidence="3 4">
    <location>
        <position position="300"/>
    </location>
    <ligand>
        <name>Zn(2+)</name>
        <dbReference type="ChEBI" id="CHEBI:29105"/>
    </ligand>
</feature>
<evidence type="ECO:0000256" key="4">
    <source>
        <dbReference type="PROSITE-ProRule" id="PRU00333"/>
    </source>
</evidence>
<dbReference type="RefSeq" id="WP_082348702.1">
    <property type="nucleotide sequence ID" value="NZ_CP159837.1"/>
</dbReference>
<organism evidence="6">
    <name type="scientific">Planktothricoides raciborskii GIHE-MW2</name>
    <dbReference type="NCBI Taxonomy" id="2792601"/>
    <lineage>
        <taxon>Bacteria</taxon>
        <taxon>Bacillati</taxon>
        <taxon>Cyanobacteriota</taxon>
        <taxon>Cyanophyceae</taxon>
        <taxon>Oscillatoriophycideae</taxon>
        <taxon>Oscillatoriales</taxon>
        <taxon>Oscillatoriaceae</taxon>
        <taxon>Planktothricoides</taxon>
    </lineage>
</organism>
<sequence length="316" mass="35169">MMTKHSDLRKSVEILDGGTGEELQRLGLPDDRKIWSARALVDQQYHDLVRRVHQNFIRAGALYITTNNYAVTPNCGLADRLEELTRLAGHLAVEARDKCHQEGYLRVKICGCLPPLGESYRPDLILPKEISLDYYRRIALSLLPFVDIYLAETMSCLAEASWALTAANSVSPDMPLWVSWTVQKDGCLRSGEPATEAIRSLLKLPGIEGRLKAIAFNCSEPESITLTLQSIHGDRALTEDLQQRGIQLGAYGNRLVPVEANFELAKSESAAPTREDITEKVYTNFALEWVKLGAHFIGGCCGVSPQYIKNLSDRLI</sequence>